<keyword evidence="1" id="KW-1185">Reference proteome</keyword>
<gene>
    <name evidence="2" type="primary">LOC110796621</name>
</gene>
<sequence>MVSKSSFLQNPIWVRDSSTSFVSGFPLNPPCLHLNSNNKKRKNDNFISLVVASISSGSNNSSNKNGSNNGRFYLNFTGFPFPLGPFLNRRTLRTEIVKGSIWSFEQEQALGFSSVSTNIRMTVIKLRSGGLWVHAPIAPTKECIQLVKELGAPVEFIVLPTFAYEHKIFMGPFSRKFPHAQIWVAPRQWSWPLNLPLEFFGIFRAKTLQDEDSSTPWSDEIEQKVLSLPEVGIGPYVEVAFYHKRSRSLLVTDAVIFVPRQPPNCIGKDSLLASAKNGLAVKILSKGKEVSNEPVVDNPMSRQKGWERMVLQILFLGPSNLLEPNATFSQISQKLIVSPIVKTLVFSKVPEKVKDWIDGIVRDWRFQRIIPAHFEAPIKASRSEFLAAFGFLDDLLEEKYITKPSLSLMLASFMGKAATYFPPDDMKTLSSLDQFLVSVGAVKKTVSGRKR</sequence>
<proteinExistence type="predicted"/>
<evidence type="ECO:0008006" key="3">
    <source>
        <dbReference type="Google" id="ProtNLM"/>
    </source>
</evidence>
<dbReference type="Pfam" id="PF14234">
    <property type="entry name" value="DUF4336"/>
    <property type="match status" value="2"/>
</dbReference>
<dbReference type="PANTHER" id="PTHR33835:SF2">
    <property type="entry name" value="LYSINE-TRNA LIGASE"/>
    <property type="match status" value="1"/>
</dbReference>
<dbReference type="KEGG" id="soe:110796621"/>
<accession>A0A9R0IYE9</accession>
<dbReference type="AlphaFoldDB" id="A0A9R0IYE9"/>
<reference evidence="1" key="1">
    <citation type="journal article" date="2021" name="Nat. Commun.">
        <title>Genomic analyses provide insights into spinach domestication and the genetic basis of agronomic traits.</title>
        <authorList>
            <person name="Cai X."/>
            <person name="Sun X."/>
            <person name="Xu C."/>
            <person name="Sun H."/>
            <person name="Wang X."/>
            <person name="Ge C."/>
            <person name="Zhang Z."/>
            <person name="Wang Q."/>
            <person name="Fei Z."/>
            <person name="Jiao C."/>
            <person name="Wang Q."/>
        </authorList>
    </citation>
    <scope>NUCLEOTIDE SEQUENCE [LARGE SCALE GENOMIC DNA]</scope>
    <source>
        <strain evidence="1">cv. Varoflay</strain>
    </source>
</reference>
<dbReference type="OrthoDB" id="421671at2759"/>
<dbReference type="Proteomes" id="UP000813463">
    <property type="component" value="Chromosome 2"/>
</dbReference>
<dbReference type="GeneID" id="110796621"/>
<evidence type="ECO:0000313" key="2">
    <source>
        <dbReference type="RefSeq" id="XP_021857387.1"/>
    </source>
</evidence>
<organism evidence="1 2">
    <name type="scientific">Spinacia oleracea</name>
    <name type="common">Spinach</name>
    <dbReference type="NCBI Taxonomy" id="3562"/>
    <lineage>
        <taxon>Eukaryota</taxon>
        <taxon>Viridiplantae</taxon>
        <taxon>Streptophyta</taxon>
        <taxon>Embryophyta</taxon>
        <taxon>Tracheophyta</taxon>
        <taxon>Spermatophyta</taxon>
        <taxon>Magnoliopsida</taxon>
        <taxon>eudicotyledons</taxon>
        <taxon>Gunneridae</taxon>
        <taxon>Pentapetalae</taxon>
        <taxon>Caryophyllales</taxon>
        <taxon>Chenopodiaceae</taxon>
        <taxon>Chenopodioideae</taxon>
        <taxon>Anserineae</taxon>
        <taxon>Spinacia</taxon>
    </lineage>
</organism>
<reference evidence="2" key="2">
    <citation type="submission" date="2025-08" db="UniProtKB">
        <authorList>
            <consortium name="RefSeq"/>
        </authorList>
    </citation>
    <scope>IDENTIFICATION</scope>
    <source>
        <tissue evidence="2">Leaf</tissue>
    </source>
</reference>
<dbReference type="PANTHER" id="PTHR33835">
    <property type="entry name" value="YALI0C07656P"/>
    <property type="match status" value="1"/>
</dbReference>
<dbReference type="InterPro" id="IPR025638">
    <property type="entry name" value="DUF4336"/>
</dbReference>
<name>A0A9R0IYE9_SPIOL</name>
<dbReference type="RefSeq" id="XP_021857387.1">
    <property type="nucleotide sequence ID" value="XM_022001695.2"/>
</dbReference>
<evidence type="ECO:0000313" key="1">
    <source>
        <dbReference type="Proteomes" id="UP000813463"/>
    </source>
</evidence>
<protein>
    <recommendedName>
        <fullName evidence="3">DUF4336 domain-containing protein</fullName>
    </recommendedName>
</protein>